<dbReference type="EMBL" id="LR877150">
    <property type="protein sequence ID" value="CAD2216474.1"/>
    <property type="molecule type" value="Genomic_DNA"/>
</dbReference>
<dbReference type="InterPro" id="IPR006553">
    <property type="entry name" value="Leu-rich_rpt_Cys-con_subtyp"/>
</dbReference>
<name>A0A7G2CC27_9TRYP</name>
<dbReference type="Gene3D" id="3.80.10.10">
    <property type="entry name" value="Ribonuclease Inhibitor"/>
    <property type="match status" value="1"/>
</dbReference>
<accession>A0A7G2CC27</accession>
<evidence type="ECO:0000313" key="3">
    <source>
        <dbReference type="EMBL" id="CAD2216474.1"/>
    </source>
</evidence>
<evidence type="ECO:0008006" key="5">
    <source>
        <dbReference type="Google" id="ProtNLM"/>
    </source>
</evidence>
<proteinExistence type="predicted"/>
<protein>
    <recommendedName>
        <fullName evidence="5">BspA type Leucine rich repeat region (6 copies)</fullName>
    </recommendedName>
</protein>
<keyword evidence="4" id="KW-1185">Reference proteome</keyword>
<dbReference type="SMART" id="SM00367">
    <property type="entry name" value="LRR_CC"/>
    <property type="match status" value="5"/>
</dbReference>
<dbReference type="PANTHER" id="PTHR46652">
    <property type="entry name" value="LEUCINE-RICH REPEAT AND IQ DOMAIN-CONTAINING PROTEIN 1-RELATED"/>
    <property type="match status" value="1"/>
</dbReference>
<reference evidence="3 4" key="1">
    <citation type="submission" date="2020-08" db="EMBL/GenBank/DDBJ databases">
        <authorList>
            <person name="Newling K."/>
            <person name="Davey J."/>
            <person name="Forrester S."/>
        </authorList>
    </citation>
    <scope>NUCLEOTIDE SEQUENCE [LARGE SCALE GENOMIC DNA]</scope>
    <source>
        <strain evidence="4">Crithidia deanei Carvalho (ATCC PRA-265)</strain>
    </source>
</reference>
<dbReference type="InterPro" id="IPR032675">
    <property type="entry name" value="LRR_dom_sf"/>
</dbReference>
<evidence type="ECO:0000256" key="1">
    <source>
        <dbReference type="ARBA" id="ARBA00022614"/>
    </source>
</evidence>
<keyword evidence="2" id="KW-0677">Repeat</keyword>
<organism evidence="3 4">
    <name type="scientific">Angomonas deanei</name>
    <dbReference type="NCBI Taxonomy" id="59799"/>
    <lineage>
        <taxon>Eukaryota</taxon>
        <taxon>Discoba</taxon>
        <taxon>Euglenozoa</taxon>
        <taxon>Kinetoplastea</taxon>
        <taxon>Metakinetoplastina</taxon>
        <taxon>Trypanosomatida</taxon>
        <taxon>Trypanosomatidae</taxon>
        <taxon>Strigomonadinae</taxon>
        <taxon>Angomonas</taxon>
    </lineage>
</organism>
<keyword evidence="1" id="KW-0433">Leucine-rich repeat</keyword>
<evidence type="ECO:0000256" key="2">
    <source>
        <dbReference type="ARBA" id="ARBA00022737"/>
    </source>
</evidence>
<evidence type="ECO:0000313" key="4">
    <source>
        <dbReference type="Proteomes" id="UP000515908"/>
    </source>
</evidence>
<gene>
    <name evidence="3" type="ORF">ADEAN_000393600</name>
</gene>
<dbReference type="PANTHER" id="PTHR46652:SF3">
    <property type="entry name" value="LEUCINE-RICH REPEAT-CONTAINING PROTEIN 9"/>
    <property type="match status" value="1"/>
</dbReference>
<dbReference type="AlphaFoldDB" id="A0A7G2CC27"/>
<dbReference type="SUPFAM" id="SSF52058">
    <property type="entry name" value="L domain-like"/>
    <property type="match status" value="1"/>
</dbReference>
<dbReference type="VEuPathDB" id="TriTrypDB:ADEAN_000393600"/>
<sequence length="411" mass="45167">MFLFRCISRYTAYFKSVIPLALTAVNSHARECGEHHEEGVLGCNIVSDTCGRSRIIEVDSSDVACLERVQWWIERERDCPLRIAVRFSGNEFQGHIPAWEKLSQRLSAGKVEHTFDLQNVGVESLLPFAVLLKRSGVVRLDECDLNTLEALAGLELLREVHLSSCHGAFTLVPLLTCPNLTSIGVTDCPRVSSPEVLGRLRNLKEISLADFSITSLDFLKDCTLLEYVNVRHCKNFLSLDGLSGIEKLKTVIACYSAIESIEHLAGCVALESVNVSGCRGLTSLEGLSGLEKLRTVNVSCTSIESIEHFAGCLELEKVNVSYCKNLTSLVGLSGLKKLKTLDASYTEIESVEHLSECEALESLDVSYCEPLASLSCLDGLPNLRSVKAIGTFVPPDTQLCHCPKVKYLVLK</sequence>
<dbReference type="InterPro" id="IPR050836">
    <property type="entry name" value="SDS22/Internalin_LRR"/>
</dbReference>
<dbReference type="Proteomes" id="UP000515908">
    <property type="component" value="Chromosome 06"/>
</dbReference>